<dbReference type="OrthoDB" id="5222624at2759"/>
<feature type="region of interest" description="Disordered" evidence="1">
    <location>
        <begin position="204"/>
        <end position="236"/>
    </location>
</feature>
<keyword evidence="2" id="KW-1133">Transmembrane helix</keyword>
<dbReference type="AlphaFoldDB" id="A0A9W8YTE4"/>
<protein>
    <submittedName>
        <fullName evidence="3">Uncharacterized protein</fullName>
    </submittedName>
</protein>
<evidence type="ECO:0000256" key="2">
    <source>
        <dbReference type="SAM" id="Phobius"/>
    </source>
</evidence>
<keyword evidence="4" id="KW-1185">Reference proteome</keyword>
<feature type="compositionally biased region" description="Polar residues" evidence="1">
    <location>
        <begin position="212"/>
        <end position="236"/>
    </location>
</feature>
<reference evidence="3" key="1">
    <citation type="submission" date="2022-10" db="EMBL/GenBank/DDBJ databases">
        <title>Tapping the CABI collections for fungal endophytes: first genome assemblies for Collariella, Neodidymelliopsis, Ascochyta clinopodiicola, Didymella pomorum, Didymosphaeria variabile, Neocosmospora piperis and Neocucurbitaria cava.</title>
        <authorList>
            <person name="Hill R."/>
        </authorList>
    </citation>
    <scope>NUCLEOTIDE SEQUENCE</scope>
    <source>
        <strain evidence="3">IMI 355082</strain>
    </source>
</reference>
<dbReference type="Proteomes" id="UP001140453">
    <property type="component" value="Unassembled WGS sequence"/>
</dbReference>
<feature type="region of interest" description="Disordered" evidence="1">
    <location>
        <begin position="113"/>
        <end position="138"/>
    </location>
</feature>
<name>A0A9W8YTE4_9PEZI</name>
<dbReference type="EMBL" id="JAPEVB010000003">
    <property type="protein sequence ID" value="KAJ4391261.1"/>
    <property type="molecule type" value="Genomic_DNA"/>
</dbReference>
<proteinExistence type="predicted"/>
<keyword evidence="2" id="KW-0812">Transmembrane</keyword>
<evidence type="ECO:0000313" key="4">
    <source>
        <dbReference type="Proteomes" id="UP001140453"/>
    </source>
</evidence>
<evidence type="ECO:0000313" key="3">
    <source>
        <dbReference type="EMBL" id="KAJ4391261.1"/>
    </source>
</evidence>
<sequence length="236" mass="27279">MSVMTFENLVHRDLKNPTNVKVVWTVSTLAGGVFVLTAFLVAFRQFQRRRIHGNKFRLACLRDPSLTWDEYARKGRLTRSRLMFEEEVQRSVMIRKCQESRASDYKDTMAVEETLTRPPRSRSRTWHGDNRSMEWDEGDVEQGRVSRRETVAAWECAEATVDRTWLLLHRSKSPPGQDGLRWHEAAGLQRALSVRLETPPLLSHPLFREGNEQQTTQHMSLPTESGQPMTEPSSSQ</sequence>
<comment type="caution">
    <text evidence="3">The sequence shown here is derived from an EMBL/GenBank/DDBJ whole genome shotgun (WGS) entry which is preliminary data.</text>
</comment>
<evidence type="ECO:0000256" key="1">
    <source>
        <dbReference type="SAM" id="MobiDB-lite"/>
    </source>
</evidence>
<keyword evidence="2" id="KW-0472">Membrane</keyword>
<accession>A0A9W8YTE4</accession>
<feature type="transmembrane region" description="Helical" evidence="2">
    <location>
        <begin position="22"/>
        <end position="43"/>
    </location>
</feature>
<gene>
    <name evidence="3" type="ORF">N0V93_004878</name>
</gene>
<organism evidence="3 4">
    <name type="scientific">Gnomoniopsis smithogilvyi</name>
    <dbReference type="NCBI Taxonomy" id="1191159"/>
    <lineage>
        <taxon>Eukaryota</taxon>
        <taxon>Fungi</taxon>
        <taxon>Dikarya</taxon>
        <taxon>Ascomycota</taxon>
        <taxon>Pezizomycotina</taxon>
        <taxon>Sordariomycetes</taxon>
        <taxon>Sordariomycetidae</taxon>
        <taxon>Diaporthales</taxon>
        <taxon>Gnomoniaceae</taxon>
        <taxon>Gnomoniopsis</taxon>
    </lineage>
</organism>